<reference evidence="1 2" key="1">
    <citation type="journal article" date="2022" name="bioRxiv">
        <title>The genome of the oomycete Peronosclerospora sorghi, a cosmopolitan pathogen of maize and sorghum, is inflated with dispersed pseudogenes.</title>
        <authorList>
            <person name="Fletcher K."/>
            <person name="Martin F."/>
            <person name="Isakeit T."/>
            <person name="Cavanaugh K."/>
            <person name="Magill C."/>
            <person name="Michelmore R."/>
        </authorList>
    </citation>
    <scope>NUCLEOTIDE SEQUENCE [LARGE SCALE GENOMIC DNA]</scope>
    <source>
        <strain evidence="1">P6</strain>
    </source>
</reference>
<accession>A0ACC0W5K7</accession>
<sequence length="207" mass="23908">MTDLTKYFNLWMDYSPRQEVQYTNSLRTLQRLQWTLKDLILKDRVNTDDHLATIQHRPEPEPMEVDNVQASYGARRDGCWNCGRHGYTANNCRKHVVNSTRDNRQEDLRSHSTKKMGITINALEEVDEEKYEEQIVFDEYAVATVECFETKKDVAQAQEKEETLIRNPGSIEGKEVIILLDCGASIRLICEGIAKSLWKVLTAQKGL</sequence>
<evidence type="ECO:0000313" key="2">
    <source>
        <dbReference type="Proteomes" id="UP001163321"/>
    </source>
</evidence>
<keyword evidence="2" id="KW-1185">Reference proteome</keyword>
<gene>
    <name evidence="1" type="ORF">PsorP6_005731</name>
</gene>
<evidence type="ECO:0000313" key="1">
    <source>
        <dbReference type="EMBL" id="KAI9914034.1"/>
    </source>
</evidence>
<proteinExistence type="predicted"/>
<comment type="caution">
    <text evidence="1">The sequence shown here is derived from an EMBL/GenBank/DDBJ whole genome shotgun (WGS) entry which is preliminary data.</text>
</comment>
<dbReference type="EMBL" id="CM047583">
    <property type="protein sequence ID" value="KAI9914034.1"/>
    <property type="molecule type" value="Genomic_DNA"/>
</dbReference>
<organism evidence="1 2">
    <name type="scientific">Peronosclerospora sorghi</name>
    <dbReference type="NCBI Taxonomy" id="230839"/>
    <lineage>
        <taxon>Eukaryota</taxon>
        <taxon>Sar</taxon>
        <taxon>Stramenopiles</taxon>
        <taxon>Oomycota</taxon>
        <taxon>Peronosporomycetes</taxon>
        <taxon>Peronosporales</taxon>
        <taxon>Peronosporaceae</taxon>
        <taxon>Peronosclerospora</taxon>
    </lineage>
</organism>
<name>A0ACC0W5K7_9STRA</name>
<protein>
    <submittedName>
        <fullName evidence="1">Uncharacterized protein</fullName>
    </submittedName>
</protein>
<dbReference type="Proteomes" id="UP001163321">
    <property type="component" value="Chromosome 4"/>
</dbReference>